<feature type="repeat" description="WD" evidence="3">
    <location>
        <begin position="365"/>
        <end position="406"/>
    </location>
</feature>
<evidence type="ECO:0000256" key="4">
    <source>
        <dbReference type="SAM" id="MobiDB-lite"/>
    </source>
</evidence>
<dbReference type="STRING" id="1590841.A0A2R6PEZ6"/>
<dbReference type="PROSITE" id="PS00678">
    <property type="entry name" value="WD_REPEATS_1"/>
    <property type="match status" value="2"/>
</dbReference>
<evidence type="ECO:0000256" key="3">
    <source>
        <dbReference type="PROSITE-ProRule" id="PRU00221"/>
    </source>
</evidence>
<sequence length="640" mass="71043">MEDEEEIYEGVRAHFPLTFGKQSKPVTPLESIHNATRRPTTDAAADCGHSSKGFPSLSSSSKAWLDSLKNPKPSSRNRSDPNPSLPNDDAMVGPPRPMRMDNDDEEEEDRLIGPPRPAAVDEEDDDDGEMIGPPPPPPVSGLEDSEEEEKSDGEEEGRYRIPLSNEIALKGHTKVVSALAIDHSGSRVLSGSYDYTVRMFDFQGMNARLQSFRQLEPFEGHQVRNLSWSPTADRFLCVTGSAQAKIYDRDGLTLGEFVKGDMYIRDLKNTKGHISGLTCGEWHPKTKEKILTSSEDGSLRIWDVNDFKSQKQVIKPKLARPGRVPVTTCAWDREGKSIAGGIGDGSIQIWNLKPGWGSRPDIHVEKGHSDDITALKFSSDGQILLSRSFDDSLKVWDLRKMKEPLRVFENLPNHYAQTNIAFSPDEQLFLTGTSVEKDSTTGGLLCFYDREKLELVSRVGISPTCSVIQCAWHPKLNQIFATSGDKSQGGTHILYDPTLSERGALVCVARAPRNKSIDDYEAKPVIHNPHALPLFRDQPSRKRQREKVLKDPLKSHKPELPITGPGHGGRVGSTKGSLLTQYLLKQGGLIKETWMEEDPREAILKYADAAAKDPKFIAPAYAQTQPEPVFAKSDSEDEEK</sequence>
<feature type="region of interest" description="Disordered" evidence="4">
    <location>
        <begin position="19"/>
        <end position="159"/>
    </location>
</feature>
<dbReference type="InterPro" id="IPR036322">
    <property type="entry name" value="WD40_repeat_dom_sf"/>
</dbReference>
<feature type="region of interest" description="Disordered" evidence="4">
    <location>
        <begin position="536"/>
        <end position="572"/>
    </location>
</feature>
<dbReference type="FunCoup" id="A0A2R6PEZ6">
    <property type="interactions" value="5934"/>
</dbReference>
<organism evidence="5 6">
    <name type="scientific">Actinidia chinensis var. chinensis</name>
    <name type="common">Chinese soft-hair kiwi</name>
    <dbReference type="NCBI Taxonomy" id="1590841"/>
    <lineage>
        <taxon>Eukaryota</taxon>
        <taxon>Viridiplantae</taxon>
        <taxon>Streptophyta</taxon>
        <taxon>Embryophyta</taxon>
        <taxon>Tracheophyta</taxon>
        <taxon>Spermatophyta</taxon>
        <taxon>Magnoliopsida</taxon>
        <taxon>eudicotyledons</taxon>
        <taxon>Gunneridae</taxon>
        <taxon>Pentapetalae</taxon>
        <taxon>asterids</taxon>
        <taxon>Ericales</taxon>
        <taxon>Actinidiaceae</taxon>
        <taxon>Actinidia</taxon>
    </lineage>
</organism>
<dbReference type="FunFam" id="2.130.10.10:FF:000245">
    <property type="entry name" value="WD repeat-containing protein 70"/>
    <property type="match status" value="1"/>
</dbReference>
<evidence type="ECO:0000256" key="1">
    <source>
        <dbReference type="ARBA" id="ARBA00022574"/>
    </source>
</evidence>
<reference evidence="5 6" key="1">
    <citation type="submission" date="2017-07" db="EMBL/GenBank/DDBJ databases">
        <title>An improved, manually edited Actinidia chinensis var. chinensis (kiwifruit) genome highlights the challenges associated with draft genomes and gene prediction in plants.</title>
        <authorList>
            <person name="Pilkington S."/>
            <person name="Crowhurst R."/>
            <person name="Hilario E."/>
            <person name="Nardozza S."/>
            <person name="Fraser L."/>
            <person name="Peng Y."/>
            <person name="Gunaseelan K."/>
            <person name="Simpson R."/>
            <person name="Tahir J."/>
            <person name="Deroles S."/>
            <person name="Templeton K."/>
            <person name="Luo Z."/>
            <person name="Davy M."/>
            <person name="Cheng C."/>
            <person name="Mcneilage M."/>
            <person name="Scaglione D."/>
            <person name="Liu Y."/>
            <person name="Zhang Q."/>
            <person name="Datson P."/>
            <person name="De Silva N."/>
            <person name="Gardiner S."/>
            <person name="Bassett H."/>
            <person name="Chagne D."/>
            <person name="Mccallum J."/>
            <person name="Dzierzon H."/>
            <person name="Deng C."/>
            <person name="Wang Y.-Y."/>
            <person name="Barron N."/>
            <person name="Manako K."/>
            <person name="Bowen J."/>
            <person name="Foster T."/>
            <person name="Erridge Z."/>
            <person name="Tiffin H."/>
            <person name="Waite C."/>
            <person name="Davies K."/>
            <person name="Grierson E."/>
            <person name="Laing W."/>
            <person name="Kirk R."/>
            <person name="Chen X."/>
            <person name="Wood M."/>
            <person name="Montefiori M."/>
            <person name="Brummell D."/>
            <person name="Schwinn K."/>
            <person name="Catanach A."/>
            <person name="Fullerton C."/>
            <person name="Li D."/>
            <person name="Meiyalaghan S."/>
            <person name="Nieuwenhuizen N."/>
            <person name="Read N."/>
            <person name="Prakash R."/>
            <person name="Hunter D."/>
            <person name="Zhang H."/>
            <person name="Mckenzie M."/>
            <person name="Knabel M."/>
            <person name="Harris A."/>
            <person name="Allan A."/>
            <person name="Chen A."/>
            <person name="Janssen B."/>
            <person name="Plunkett B."/>
            <person name="Dwamena C."/>
            <person name="Voogd C."/>
            <person name="Leif D."/>
            <person name="Lafferty D."/>
            <person name="Souleyre E."/>
            <person name="Varkonyi-Gasic E."/>
            <person name="Gambi F."/>
            <person name="Hanley J."/>
            <person name="Yao J.-L."/>
            <person name="Cheung J."/>
            <person name="David K."/>
            <person name="Warren B."/>
            <person name="Marsh K."/>
            <person name="Snowden K."/>
            <person name="Lin-Wang K."/>
            <person name="Brian L."/>
            <person name="Martinez-Sanchez M."/>
            <person name="Wang M."/>
            <person name="Ileperuma N."/>
            <person name="Macnee N."/>
            <person name="Campin R."/>
            <person name="Mcatee P."/>
            <person name="Drummond R."/>
            <person name="Espley R."/>
            <person name="Ireland H."/>
            <person name="Wu R."/>
            <person name="Atkinson R."/>
            <person name="Karunairetnam S."/>
            <person name="Bulley S."/>
            <person name="Chunkath S."/>
            <person name="Hanley Z."/>
            <person name="Storey R."/>
            <person name="Thrimawithana A."/>
            <person name="Thomson S."/>
            <person name="David C."/>
            <person name="Testolin R."/>
        </authorList>
    </citation>
    <scope>NUCLEOTIDE SEQUENCE [LARGE SCALE GENOMIC DNA]</scope>
    <source>
        <strain evidence="6">cv. Red5</strain>
        <tissue evidence="5">Young leaf</tissue>
    </source>
</reference>
<evidence type="ECO:0000313" key="5">
    <source>
        <dbReference type="EMBL" id="PSR89726.1"/>
    </source>
</evidence>
<dbReference type="PANTHER" id="PTHR16017:SF0">
    <property type="entry name" value="WD REPEAT-CONTAINING PROTEIN 70"/>
    <property type="match status" value="1"/>
</dbReference>
<dbReference type="Gramene" id="PSR89726">
    <property type="protein sequence ID" value="PSR89726"/>
    <property type="gene ID" value="CEY00_Acc29932"/>
</dbReference>
<dbReference type="InterPro" id="IPR019775">
    <property type="entry name" value="WD40_repeat_CS"/>
</dbReference>
<evidence type="ECO:0000256" key="2">
    <source>
        <dbReference type="ARBA" id="ARBA00022737"/>
    </source>
</evidence>
<gene>
    <name evidence="5" type="ORF">CEY00_Acc29932</name>
</gene>
<keyword evidence="6" id="KW-1185">Reference proteome</keyword>
<dbReference type="FunFam" id="2.130.10.10:FF:000469">
    <property type="entry name" value="Nucleotide binding protein"/>
    <property type="match status" value="1"/>
</dbReference>
<dbReference type="InterPro" id="IPR020472">
    <property type="entry name" value="WD40_PAC1"/>
</dbReference>
<evidence type="ECO:0000313" key="6">
    <source>
        <dbReference type="Proteomes" id="UP000241394"/>
    </source>
</evidence>
<feature type="compositionally biased region" description="Acidic residues" evidence="4">
    <location>
        <begin position="143"/>
        <end position="155"/>
    </location>
</feature>
<dbReference type="PRINTS" id="PR00320">
    <property type="entry name" value="GPROTEINBRPT"/>
</dbReference>
<feature type="compositionally biased region" description="Acidic residues" evidence="4">
    <location>
        <begin position="120"/>
        <end position="129"/>
    </location>
</feature>
<keyword evidence="2" id="KW-0677">Repeat</keyword>
<dbReference type="OrthoDB" id="10264376at2759"/>
<feature type="repeat" description="WD" evidence="3">
    <location>
        <begin position="270"/>
        <end position="312"/>
    </location>
</feature>
<name>A0A2R6PEZ6_ACTCC</name>
<dbReference type="InterPro" id="IPR001680">
    <property type="entry name" value="WD40_rpt"/>
</dbReference>
<dbReference type="SUPFAM" id="SSF50978">
    <property type="entry name" value="WD40 repeat-like"/>
    <property type="match status" value="1"/>
</dbReference>
<comment type="caution">
    <text evidence="5">The sequence shown here is derived from an EMBL/GenBank/DDBJ whole genome shotgun (WGS) entry which is preliminary data.</text>
</comment>
<dbReference type="InterPro" id="IPR051858">
    <property type="entry name" value="WD_repeat_GAD-1"/>
</dbReference>
<dbReference type="SMART" id="SM00320">
    <property type="entry name" value="WD40"/>
    <property type="match status" value="6"/>
</dbReference>
<dbReference type="AlphaFoldDB" id="A0A2R6PEZ6"/>
<dbReference type="PROSITE" id="PS50082">
    <property type="entry name" value="WD_REPEATS_2"/>
    <property type="match status" value="3"/>
</dbReference>
<dbReference type="OMA" id="KGDQYIT"/>
<dbReference type="Proteomes" id="UP000241394">
    <property type="component" value="Chromosome LG26"/>
</dbReference>
<dbReference type="GO" id="GO:0035861">
    <property type="term" value="C:site of double-strand break"/>
    <property type="evidence" value="ECO:0007669"/>
    <property type="project" value="TreeGrafter"/>
</dbReference>
<dbReference type="Gene3D" id="2.130.10.10">
    <property type="entry name" value="YVTN repeat-like/Quinoprotein amine dehydrogenase"/>
    <property type="match status" value="2"/>
</dbReference>
<dbReference type="EMBL" id="NKQK01000026">
    <property type="protein sequence ID" value="PSR89726.1"/>
    <property type="molecule type" value="Genomic_DNA"/>
</dbReference>
<dbReference type="InterPro" id="IPR015943">
    <property type="entry name" value="WD40/YVTN_repeat-like_dom_sf"/>
</dbReference>
<protein>
    <submittedName>
        <fullName evidence="5">WD repeat-containing protein</fullName>
    </submittedName>
</protein>
<feature type="repeat" description="WD" evidence="3">
    <location>
        <begin position="169"/>
        <end position="210"/>
    </location>
</feature>
<reference evidence="6" key="2">
    <citation type="journal article" date="2018" name="BMC Genomics">
        <title>A manually annotated Actinidia chinensis var. chinensis (kiwifruit) genome highlights the challenges associated with draft genomes and gene prediction in plants.</title>
        <authorList>
            <person name="Pilkington S.M."/>
            <person name="Crowhurst R."/>
            <person name="Hilario E."/>
            <person name="Nardozza S."/>
            <person name="Fraser L."/>
            <person name="Peng Y."/>
            <person name="Gunaseelan K."/>
            <person name="Simpson R."/>
            <person name="Tahir J."/>
            <person name="Deroles S.C."/>
            <person name="Templeton K."/>
            <person name="Luo Z."/>
            <person name="Davy M."/>
            <person name="Cheng C."/>
            <person name="McNeilage M."/>
            <person name="Scaglione D."/>
            <person name="Liu Y."/>
            <person name="Zhang Q."/>
            <person name="Datson P."/>
            <person name="De Silva N."/>
            <person name="Gardiner S.E."/>
            <person name="Bassett H."/>
            <person name="Chagne D."/>
            <person name="McCallum J."/>
            <person name="Dzierzon H."/>
            <person name="Deng C."/>
            <person name="Wang Y.Y."/>
            <person name="Barron L."/>
            <person name="Manako K."/>
            <person name="Bowen J."/>
            <person name="Foster T.M."/>
            <person name="Erridge Z.A."/>
            <person name="Tiffin H."/>
            <person name="Waite C.N."/>
            <person name="Davies K.M."/>
            <person name="Grierson E.P."/>
            <person name="Laing W.A."/>
            <person name="Kirk R."/>
            <person name="Chen X."/>
            <person name="Wood M."/>
            <person name="Montefiori M."/>
            <person name="Brummell D.A."/>
            <person name="Schwinn K.E."/>
            <person name="Catanach A."/>
            <person name="Fullerton C."/>
            <person name="Li D."/>
            <person name="Meiyalaghan S."/>
            <person name="Nieuwenhuizen N."/>
            <person name="Read N."/>
            <person name="Prakash R."/>
            <person name="Hunter D."/>
            <person name="Zhang H."/>
            <person name="McKenzie M."/>
            <person name="Knabel M."/>
            <person name="Harris A."/>
            <person name="Allan A.C."/>
            <person name="Gleave A."/>
            <person name="Chen A."/>
            <person name="Janssen B.J."/>
            <person name="Plunkett B."/>
            <person name="Ampomah-Dwamena C."/>
            <person name="Voogd C."/>
            <person name="Leif D."/>
            <person name="Lafferty D."/>
            <person name="Souleyre E.J.F."/>
            <person name="Varkonyi-Gasic E."/>
            <person name="Gambi F."/>
            <person name="Hanley J."/>
            <person name="Yao J.L."/>
            <person name="Cheung J."/>
            <person name="David K.M."/>
            <person name="Warren B."/>
            <person name="Marsh K."/>
            <person name="Snowden K.C."/>
            <person name="Lin-Wang K."/>
            <person name="Brian L."/>
            <person name="Martinez-Sanchez M."/>
            <person name="Wang M."/>
            <person name="Ileperuma N."/>
            <person name="Macnee N."/>
            <person name="Campin R."/>
            <person name="McAtee P."/>
            <person name="Drummond R.S.M."/>
            <person name="Espley R.V."/>
            <person name="Ireland H.S."/>
            <person name="Wu R."/>
            <person name="Atkinson R.G."/>
            <person name="Karunairetnam S."/>
            <person name="Bulley S."/>
            <person name="Chunkath S."/>
            <person name="Hanley Z."/>
            <person name="Storey R."/>
            <person name="Thrimawithana A.H."/>
            <person name="Thomson S."/>
            <person name="David C."/>
            <person name="Testolin R."/>
            <person name="Huang H."/>
            <person name="Hellens R.P."/>
            <person name="Schaffer R.J."/>
        </authorList>
    </citation>
    <scope>NUCLEOTIDE SEQUENCE [LARGE SCALE GENOMIC DNA]</scope>
    <source>
        <strain evidence="6">cv. Red5</strain>
    </source>
</reference>
<dbReference type="InParanoid" id="A0A2R6PEZ6"/>
<dbReference type="CDD" id="cd00200">
    <property type="entry name" value="WD40"/>
    <property type="match status" value="1"/>
</dbReference>
<dbReference type="GO" id="GO:0005634">
    <property type="term" value="C:nucleus"/>
    <property type="evidence" value="ECO:0007669"/>
    <property type="project" value="TreeGrafter"/>
</dbReference>
<keyword evidence="1 3" id="KW-0853">WD repeat</keyword>
<proteinExistence type="predicted"/>
<accession>A0A2R6PEZ6</accession>
<dbReference type="PROSITE" id="PS50294">
    <property type="entry name" value="WD_REPEATS_REGION"/>
    <property type="match status" value="3"/>
</dbReference>
<feature type="compositionally biased region" description="Low complexity" evidence="4">
    <location>
        <begin position="37"/>
        <end position="89"/>
    </location>
</feature>
<dbReference type="PANTHER" id="PTHR16017">
    <property type="entry name" value="GASTRULATION DEFECTIVE PROTEIN 1-RELATED"/>
    <property type="match status" value="1"/>
</dbReference>
<feature type="compositionally biased region" description="Basic and acidic residues" evidence="4">
    <location>
        <begin position="546"/>
        <end position="559"/>
    </location>
</feature>
<dbReference type="Pfam" id="PF00400">
    <property type="entry name" value="WD40"/>
    <property type="match status" value="4"/>
</dbReference>
<feature type="region of interest" description="Disordered" evidence="4">
    <location>
        <begin position="619"/>
        <end position="640"/>
    </location>
</feature>